<feature type="region of interest" description="Disordered" evidence="1">
    <location>
        <begin position="95"/>
        <end position="121"/>
    </location>
</feature>
<reference evidence="3" key="1">
    <citation type="journal article" date="2015" name="J. Biotechnol.">
        <title>The structure of the Cyberlindnera jadinii genome and its relation to Candida utilis analyzed by the occurrence of single nucleotide polymorphisms.</title>
        <authorList>
            <person name="Rupp O."/>
            <person name="Brinkrolf K."/>
            <person name="Buerth C."/>
            <person name="Kunigo M."/>
            <person name="Schneider J."/>
            <person name="Jaenicke S."/>
            <person name="Goesmann A."/>
            <person name="Puehler A."/>
            <person name="Jaeger K.-E."/>
            <person name="Ernst J.F."/>
        </authorList>
    </citation>
    <scope>NUCLEOTIDE SEQUENCE [LARGE SCALE GENOMIC DNA]</scope>
    <source>
        <strain evidence="3">ATCC 18201 / CBS 1600 / BCRC 20928 / JCM 3617 / NBRC 0987 / NRRL Y-1542</strain>
    </source>
</reference>
<proteinExistence type="predicted"/>
<organism evidence="2 3">
    <name type="scientific">Cyberlindnera jadinii (strain ATCC 18201 / CBS 1600 / BCRC 20928 / JCM 3617 / NBRC 0987 / NRRL Y-1542)</name>
    <name type="common">Torula yeast</name>
    <name type="synonym">Candida utilis</name>
    <dbReference type="NCBI Taxonomy" id="983966"/>
    <lineage>
        <taxon>Eukaryota</taxon>
        <taxon>Fungi</taxon>
        <taxon>Dikarya</taxon>
        <taxon>Ascomycota</taxon>
        <taxon>Saccharomycotina</taxon>
        <taxon>Saccharomycetes</taxon>
        <taxon>Phaffomycetales</taxon>
        <taxon>Phaffomycetaceae</taxon>
        <taxon>Cyberlindnera</taxon>
    </lineage>
</organism>
<accession>A0A0H5CBP5</accession>
<evidence type="ECO:0000313" key="2">
    <source>
        <dbReference type="EMBL" id="CEP21964.1"/>
    </source>
</evidence>
<dbReference type="InterPro" id="IPR009003">
    <property type="entry name" value="Peptidase_S1_PA"/>
</dbReference>
<dbReference type="SUPFAM" id="SSF50494">
    <property type="entry name" value="Trypsin-like serine proteases"/>
    <property type="match status" value="1"/>
</dbReference>
<evidence type="ECO:0000256" key="1">
    <source>
        <dbReference type="SAM" id="MobiDB-lite"/>
    </source>
</evidence>
<name>A0A0H5CBP5_CYBJN</name>
<evidence type="ECO:0000313" key="3">
    <source>
        <dbReference type="Proteomes" id="UP000038830"/>
    </source>
</evidence>
<dbReference type="EMBL" id="CDQK01000002">
    <property type="protein sequence ID" value="CEP21964.1"/>
    <property type="molecule type" value="Genomic_DNA"/>
</dbReference>
<dbReference type="InterPro" id="IPR012985">
    <property type="entry name" value="Peptidase_S64_Ssy5"/>
</dbReference>
<dbReference type="Proteomes" id="UP000038830">
    <property type="component" value="Unassembled WGS sequence"/>
</dbReference>
<protein>
    <submittedName>
        <fullName evidence="2">SSY5 protein</fullName>
    </submittedName>
</protein>
<feature type="compositionally biased region" description="Basic and acidic residues" evidence="1">
    <location>
        <begin position="8"/>
        <end position="18"/>
    </location>
</feature>
<dbReference type="AlphaFoldDB" id="A0A0H5CBP5"/>
<sequence>MSRRRFFGKREGKREEHASSSSSSEEELEPVQSLRQSTYRSSLFSSNRTCDTNSTVPTSAQSSSGNQPKGFLSSIDSMGKPLRVMAADKYNELSRTGTIQSTASSSLSRRRRSELSEQFEHPGAAAAVDTEVIEHDVEVLSESLLELVDSVNQSNTDVSKATIRIVELLDESVNNVQLQSPLAQGPVLQNVYKVCLQFHDTFLRLHAYEDSKRLLIRSLASFQRRLGFQLQCDLHDPVPYLQNFAIPYDDGEVNLPNLSRVELIMEKLASTSSLVSDQQGAFIAPVLRGLSKSTSVLSIMFGFPEPQDNHYEVINALFRTFPDVHFFVVKNSILLAGGVSTATRFHTPFKVPTRSKPEISISVSSVNSVKSSGTLGGYIQPKITQSTDKSLLKYKGAKFALTCAHVLLSEDQDYPDVSVPSTVMLNTYKSALRDEMDRYPKDSMEHDSYSAELQSVDKYSFPLGQVVWGERIVLKNKRLSDIAIVKLDDSLQVTENSLGDDVDSYNPSLKFQNTKVKKVIGKDEYYRHSRVFKIGASSNYTTGYLNSVKMVYWLDGSIQTSEFVVSNSAKSMFAMGGDSGSLILNDLQDQAGLGVLGMLHSYDGERREIGLFTPMDELLKRLQDVTGVEWVFI</sequence>
<feature type="region of interest" description="Disordered" evidence="1">
    <location>
        <begin position="1"/>
        <end position="76"/>
    </location>
</feature>
<gene>
    <name evidence="2" type="primary">SSY5</name>
    <name evidence="2" type="ORF">BN1211_2189</name>
</gene>
<feature type="compositionally biased region" description="Polar residues" evidence="1">
    <location>
        <begin position="33"/>
        <end position="67"/>
    </location>
</feature>
<dbReference type="Pfam" id="PF08192">
    <property type="entry name" value="Peptidase_S64"/>
    <property type="match status" value="1"/>
</dbReference>